<comment type="caution">
    <text evidence="1">The sequence shown here is derived from an EMBL/GenBank/DDBJ whole genome shotgun (WGS) entry which is preliminary data.</text>
</comment>
<evidence type="ECO:0008006" key="3">
    <source>
        <dbReference type="Google" id="ProtNLM"/>
    </source>
</evidence>
<organism evidence="1 2">
    <name type="scientific">Jatrophihabitans lederbergiae</name>
    <dbReference type="NCBI Taxonomy" id="3075547"/>
    <lineage>
        <taxon>Bacteria</taxon>
        <taxon>Bacillati</taxon>
        <taxon>Actinomycetota</taxon>
        <taxon>Actinomycetes</taxon>
        <taxon>Jatrophihabitantales</taxon>
        <taxon>Jatrophihabitantaceae</taxon>
        <taxon>Jatrophihabitans</taxon>
    </lineage>
</organism>
<dbReference type="EMBL" id="JAVREH010000005">
    <property type="protein sequence ID" value="MDT0260889.1"/>
    <property type="molecule type" value="Genomic_DNA"/>
</dbReference>
<dbReference type="PANTHER" id="PTHR39173">
    <property type="entry name" value="ACETYLTRANSFERASE"/>
    <property type="match status" value="1"/>
</dbReference>
<evidence type="ECO:0000313" key="1">
    <source>
        <dbReference type="EMBL" id="MDT0260889.1"/>
    </source>
</evidence>
<protein>
    <recommendedName>
        <fullName evidence="3">GNAT family N-acetyltransferase</fullName>
    </recommendedName>
</protein>
<gene>
    <name evidence="1" type="ORF">RM423_05725</name>
</gene>
<sequence length="79" mass="8773">MTVDPPAGWVHSTAYWWVEDDTLLGSLRIRHTLTPGLLQTGGHIACDTGNVGSRKIIEHSGGRFEDERAGRLRYWVPTG</sequence>
<reference evidence="2" key="1">
    <citation type="submission" date="2023-07" db="EMBL/GenBank/DDBJ databases">
        <title>30 novel species of actinomycetes from the DSMZ collection.</title>
        <authorList>
            <person name="Nouioui I."/>
        </authorList>
    </citation>
    <scope>NUCLEOTIDE SEQUENCE [LARGE SCALE GENOMIC DNA]</scope>
    <source>
        <strain evidence="2">DSM 44399</strain>
    </source>
</reference>
<keyword evidence="2" id="KW-1185">Reference proteome</keyword>
<proteinExistence type="predicted"/>
<evidence type="ECO:0000313" key="2">
    <source>
        <dbReference type="Proteomes" id="UP001183176"/>
    </source>
</evidence>
<accession>A0ABU2J8C9</accession>
<dbReference type="Proteomes" id="UP001183176">
    <property type="component" value="Unassembled WGS sequence"/>
</dbReference>
<dbReference type="PANTHER" id="PTHR39173:SF1">
    <property type="entry name" value="ACETYLTRANSFERASE"/>
    <property type="match status" value="1"/>
</dbReference>
<name>A0ABU2J8C9_9ACTN</name>
<dbReference type="RefSeq" id="WP_311422046.1">
    <property type="nucleotide sequence ID" value="NZ_JAVREH010000005.1"/>
</dbReference>